<dbReference type="RefSeq" id="WP_378054018.1">
    <property type="nucleotide sequence ID" value="NZ_JBHMDN010000079.1"/>
</dbReference>
<gene>
    <name evidence="2" type="ORF">ACFQMJ_11285</name>
</gene>
<keyword evidence="3" id="KW-1185">Reference proteome</keyword>
<dbReference type="Proteomes" id="UP001596378">
    <property type="component" value="Unassembled WGS sequence"/>
</dbReference>
<protein>
    <submittedName>
        <fullName evidence="2">S-layer homology domain-containing protein</fullName>
    </submittedName>
</protein>
<feature type="chain" id="PRO_5046596716" evidence="1">
    <location>
        <begin position="29"/>
        <end position="288"/>
    </location>
</feature>
<organism evidence="2 3">
    <name type="scientific">Cohnella cellulosilytica</name>
    <dbReference type="NCBI Taxonomy" id="986710"/>
    <lineage>
        <taxon>Bacteria</taxon>
        <taxon>Bacillati</taxon>
        <taxon>Bacillota</taxon>
        <taxon>Bacilli</taxon>
        <taxon>Bacillales</taxon>
        <taxon>Paenibacillaceae</taxon>
        <taxon>Cohnella</taxon>
    </lineage>
</organism>
<accession>A0ABW2F854</accession>
<evidence type="ECO:0000313" key="3">
    <source>
        <dbReference type="Proteomes" id="UP001596378"/>
    </source>
</evidence>
<keyword evidence="1" id="KW-0732">Signal</keyword>
<proteinExistence type="predicted"/>
<name>A0ABW2F854_9BACL</name>
<feature type="signal peptide" evidence="1">
    <location>
        <begin position="1"/>
        <end position="28"/>
    </location>
</feature>
<evidence type="ECO:0000313" key="2">
    <source>
        <dbReference type="EMBL" id="MFC7149111.1"/>
    </source>
</evidence>
<dbReference type="EMBL" id="JBHTAI010000006">
    <property type="protein sequence ID" value="MFC7149111.1"/>
    <property type="molecule type" value="Genomic_DNA"/>
</dbReference>
<comment type="caution">
    <text evidence="2">The sequence shown here is derived from an EMBL/GenBank/DDBJ whole genome shotgun (WGS) entry which is preliminary data.</text>
</comment>
<reference evidence="3" key="1">
    <citation type="journal article" date="2019" name="Int. J. Syst. Evol. Microbiol.">
        <title>The Global Catalogue of Microorganisms (GCM) 10K type strain sequencing project: providing services to taxonomists for standard genome sequencing and annotation.</title>
        <authorList>
            <consortium name="The Broad Institute Genomics Platform"/>
            <consortium name="The Broad Institute Genome Sequencing Center for Infectious Disease"/>
            <person name="Wu L."/>
            <person name="Ma J."/>
        </authorList>
    </citation>
    <scope>NUCLEOTIDE SEQUENCE [LARGE SCALE GENOMIC DNA]</scope>
    <source>
        <strain evidence="3">KCTC 12907</strain>
    </source>
</reference>
<sequence length="288" mass="31413">MNLKFRKSMLLLALVAVFSLTISGSAFAGTDKASDKKEITIASAVSAIVKGLGLNIDHIRFIKEPQASDYYTKVADNAAYANDFIIAQFNGLDLPRDVNPAAKVTREQFAKWLYGALSSKGDYAWIEIFLNVSDADLVTDGYMDSIQKMLIAKIFTLDSKQRFHPQNGVTQAQAGLVIARTNKFIEDVAPISEPEPSVLSNVLLSSEKITDEVLKVTLTATVPHPGYGIEITGISFVKNEAVIQYRAVLPDPDKMYPQVLGEVSISTYVSSEFSPVLGDEQPAVPFQG</sequence>
<evidence type="ECO:0000256" key="1">
    <source>
        <dbReference type="SAM" id="SignalP"/>
    </source>
</evidence>